<dbReference type="GeneID" id="19468494"/>
<organism evidence="1 2">
    <name type="scientific">Glarea lozoyensis (strain ATCC 20868 / MF5171)</name>
    <dbReference type="NCBI Taxonomy" id="1116229"/>
    <lineage>
        <taxon>Eukaryota</taxon>
        <taxon>Fungi</taxon>
        <taxon>Dikarya</taxon>
        <taxon>Ascomycota</taxon>
        <taxon>Pezizomycotina</taxon>
        <taxon>Leotiomycetes</taxon>
        <taxon>Helotiales</taxon>
        <taxon>Helotiaceae</taxon>
        <taxon>Glarea</taxon>
    </lineage>
</organism>
<gene>
    <name evidence="1" type="ORF">GLAREA_09446</name>
</gene>
<evidence type="ECO:0000313" key="1">
    <source>
        <dbReference type="EMBL" id="EPE28326.1"/>
    </source>
</evidence>
<name>S3D8K3_GLAL2</name>
<dbReference type="HOGENOM" id="CLU_1660932_0_0_1"/>
<evidence type="ECO:0000313" key="2">
    <source>
        <dbReference type="Proteomes" id="UP000016922"/>
    </source>
</evidence>
<reference evidence="1 2" key="1">
    <citation type="journal article" date="2013" name="BMC Genomics">
        <title>Genomics-driven discovery of the pneumocandin biosynthetic gene cluster in the fungus Glarea lozoyensis.</title>
        <authorList>
            <person name="Chen L."/>
            <person name="Yue Q."/>
            <person name="Zhang X."/>
            <person name="Xiang M."/>
            <person name="Wang C."/>
            <person name="Li S."/>
            <person name="Che Y."/>
            <person name="Ortiz-Lopez F.J."/>
            <person name="Bills G.F."/>
            <person name="Liu X."/>
            <person name="An Z."/>
        </authorList>
    </citation>
    <scope>NUCLEOTIDE SEQUENCE [LARGE SCALE GENOMIC DNA]</scope>
    <source>
        <strain evidence="2">ATCC 20868 / MF5171</strain>
    </source>
</reference>
<dbReference type="AlphaFoldDB" id="S3D8K3"/>
<sequence>MNSVRIVSTCTSFTKETIVVKIELRCCSASPTSITLSRLATYSIIISQLFSKSTLLKQVIKITMRKPRGLDLAKIPSCGIEEVDKHFTDAKAIIEEARAFDKKNYGPERQKLDGRLTRTMTELNNLEKTELVKARDDIIGYIKVVRGAVCNESELLDDD</sequence>
<protein>
    <submittedName>
        <fullName evidence="1">Uncharacterized protein</fullName>
    </submittedName>
</protein>
<dbReference type="RefSeq" id="XP_008084234.1">
    <property type="nucleotide sequence ID" value="XM_008086043.1"/>
</dbReference>
<keyword evidence="2" id="KW-1185">Reference proteome</keyword>
<accession>S3D8K3</accession>
<dbReference type="EMBL" id="KE145368">
    <property type="protein sequence ID" value="EPE28326.1"/>
    <property type="molecule type" value="Genomic_DNA"/>
</dbReference>
<dbReference type="KEGG" id="glz:GLAREA_09446"/>
<dbReference type="Proteomes" id="UP000016922">
    <property type="component" value="Unassembled WGS sequence"/>
</dbReference>
<proteinExistence type="predicted"/>